<dbReference type="AlphaFoldDB" id="A0A3M6V9L1"/>
<comment type="similarity">
    <text evidence="1">Belongs to the heat shock protein 70 family.</text>
</comment>
<evidence type="ECO:0000256" key="2">
    <source>
        <dbReference type="ARBA" id="ARBA00022741"/>
    </source>
</evidence>
<dbReference type="GO" id="GO:0140662">
    <property type="term" value="F:ATP-dependent protein folding chaperone"/>
    <property type="evidence" value="ECO:0007669"/>
    <property type="project" value="InterPro"/>
</dbReference>
<sequence length="153" mass="17274">MPKLHIVNAHNLFEGLELNFVGVLPFYWLALDTSRLLGLTYFNNIYQQPKSFKASGDDKITRLKILHNSEPQQDRILGRHRIGTTYSGVGVWQNDSVEILANDQDKHTTPSYVAFTDTERVIGSKFSDPIGLSDTKQAVPGAVWHRNKPPIPM</sequence>
<comment type="caution">
    <text evidence="4">The sequence shown here is derived from an EMBL/GenBank/DDBJ whole genome shotgun (WGS) entry which is preliminary data.</text>
</comment>
<dbReference type="Proteomes" id="UP000282087">
    <property type="component" value="Unassembled WGS sequence"/>
</dbReference>
<proteinExistence type="inferred from homology"/>
<dbReference type="GO" id="GO:0005524">
    <property type="term" value="F:ATP binding"/>
    <property type="evidence" value="ECO:0007669"/>
    <property type="project" value="UniProtKB-KW"/>
</dbReference>
<evidence type="ECO:0000313" key="5">
    <source>
        <dbReference type="Proteomes" id="UP000282087"/>
    </source>
</evidence>
<organism evidence="4 5">
    <name type="scientific">Peronospora effusa</name>
    <dbReference type="NCBI Taxonomy" id="542832"/>
    <lineage>
        <taxon>Eukaryota</taxon>
        <taxon>Sar</taxon>
        <taxon>Stramenopiles</taxon>
        <taxon>Oomycota</taxon>
        <taxon>Peronosporomycetes</taxon>
        <taxon>Peronosporales</taxon>
        <taxon>Peronosporaceae</taxon>
        <taxon>Peronospora</taxon>
    </lineage>
</organism>
<gene>
    <name evidence="4" type="ORF">DD238_008489</name>
</gene>
<dbReference type="Pfam" id="PF00012">
    <property type="entry name" value="HSP70"/>
    <property type="match status" value="1"/>
</dbReference>
<dbReference type="EMBL" id="QLLG01000859">
    <property type="protein sequence ID" value="RMX61936.1"/>
    <property type="molecule type" value="Genomic_DNA"/>
</dbReference>
<reference evidence="4 5" key="1">
    <citation type="submission" date="2018-06" db="EMBL/GenBank/DDBJ databases">
        <title>Comparative genomics of downy mildews reveals potential adaptations to biotrophy.</title>
        <authorList>
            <person name="Fletcher K."/>
            <person name="Klosterman S.J."/>
            <person name="Derevnina L."/>
            <person name="Martin F."/>
            <person name="Koike S."/>
            <person name="Reyes Chin-Wo S."/>
            <person name="Mou B."/>
            <person name="Michelmore R."/>
        </authorList>
    </citation>
    <scope>NUCLEOTIDE SEQUENCE [LARGE SCALE GENOMIC DNA]</scope>
    <source>
        <strain evidence="4 5">R14</strain>
    </source>
</reference>
<name>A0A3M6V9L1_9STRA</name>
<evidence type="ECO:0000256" key="1">
    <source>
        <dbReference type="ARBA" id="ARBA00007381"/>
    </source>
</evidence>
<evidence type="ECO:0000313" key="4">
    <source>
        <dbReference type="EMBL" id="RMX61936.1"/>
    </source>
</evidence>
<keyword evidence="3" id="KW-0067">ATP-binding</keyword>
<dbReference type="Gene3D" id="3.30.420.40">
    <property type="match status" value="1"/>
</dbReference>
<accession>A0A3M6V9L1</accession>
<dbReference type="STRING" id="542832.A0A3M6V9L1"/>
<dbReference type="InterPro" id="IPR043129">
    <property type="entry name" value="ATPase_NBD"/>
</dbReference>
<protein>
    <submittedName>
        <fullName evidence="4">Uncharacterized protein</fullName>
    </submittedName>
</protein>
<keyword evidence="5" id="KW-1185">Reference proteome</keyword>
<keyword evidence="2" id="KW-0547">Nucleotide-binding</keyword>
<evidence type="ECO:0000256" key="3">
    <source>
        <dbReference type="ARBA" id="ARBA00022840"/>
    </source>
</evidence>
<dbReference type="FunFam" id="3.30.420.40:FF:000028">
    <property type="entry name" value="heat shock 70 kDa protein-like"/>
    <property type="match status" value="1"/>
</dbReference>
<dbReference type="InterPro" id="IPR013126">
    <property type="entry name" value="Hsp_70_fam"/>
</dbReference>
<dbReference type="OrthoDB" id="163899at2759"/>
<dbReference type="SUPFAM" id="SSF53067">
    <property type="entry name" value="Actin-like ATPase domain"/>
    <property type="match status" value="1"/>
</dbReference>